<dbReference type="Pfam" id="PF16561">
    <property type="entry name" value="AMPK1_CBM"/>
    <property type="match status" value="1"/>
</dbReference>
<reference evidence="3 4" key="1">
    <citation type="submission" date="2023-10" db="EMBL/GenBank/DDBJ databases">
        <title>Chromosome-scale genome assembly provides insights into flower coloration mechanisms of Canna indica.</title>
        <authorList>
            <person name="Li C."/>
        </authorList>
    </citation>
    <scope>NUCLEOTIDE SEQUENCE [LARGE SCALE GENOMIC DNA]</scope>
    <source>
        <tissue evidence="3">Flower</tissue>
    </source>
</reference>
<dbReference type="SUPFAM" id="SSF81296">
    <property type="entry name" value="E set domains"/>
    <property type="match status" value="1"/>
</dbReference>
<organism evidence="3 4">
    <name type="scientific">Canna indica</name>
    <name type="common">Indian-shot</name>
    <dbReference type="NCBI Taxonomy" id="4628"/>
    <lineage>
        <taxon>Eukaryota</taxon>
        <taxon>Viridiplantae</taxon>
        <taxon>Streptophyta</taxon>
        <taxon>Embryophyta</taxon>
        <taxon>Tracheophyta</taxon>
        <taxon>Spermatophyta</taxon>
        <taxon>Magnoliopsida</taxon>
        <taxon>Liliopsida</taxon>
        <taxon>Zingiberales</taxon>
        <taxon>Cannaceae</taxon>
        <taxon>Canna</taxon>
    </lineage>
</organism>
<dbReference type="PANTHER" id="PTHR47434:SF2">
    <property type="entry name" value="PROTEIN PTST HOMOLOG 3, CHLOROPLASTIC"/>
    <property type="match status" value="1"/>
</dbReference>
<accession>A0AAQ3KFK3</accession>
<dbReference type="Proteomes" id="UP001327560">
    <property type="component" value="Chromosome 5"/>
</dbReference>
<dbReference type="PANTHER" id="PTHR47434">
    <property type="entry name" value="PROTEIN PTST HOMOLOG 3, CHLOROPLASTIC"/>
    <property type="match status" value="1"/>
</dbReference>
<evidence type="ECO:0000259" key="2">
    <source>
        <dbReference type="Pfam" id="PF16561"/>
    </source>
</evidence>
<dbReference type="GO" id="GO:0009507">
    <property type="term" value="C:chloroplast"/>
    <property type="evidence" value="ECO:0007669"/>
    <property type="project" value="UniProtKB-ARBA"/>
</dbReference>
<proteinExistence type="predicted"/>
<evidence type="ECO:0000256" key="1">
    <source>
        <dbReference type="SAM" id="Coils"/>
    </source>
</evidence>
<sequence length="386" mass="43705">MAIATLPFSFSLLPSRRSQDLHYLWSSNPHLSRRSLCCSGMKSRKGRASKTDEELCHELREFISATGLPESRLPSMNELCENGRKDLANIVRRRGYKAITELLLNSNEERHSIKTSQRNQDPLTAGSYEAAGGQERNINGYPDCTSSSSIYSMEHIVKSNGELPMENDAEVCETSTSVDSLRLKAMKFIQTGELDTIEGEDCELHQDLEDSELHQDMASTGLEEHDQNEIYHLKSSVHQKEMELSKMKQDIEDEKLALSNLQARATAELDDIQKIIREKDVEIHAAEEYLNGLKEVHIDYWANGQIVEVAGSFNGWQDKVKLDLHPSSGDMEPPVSRDQLLWSTVLWLYPGVYEIKFIVDGHWKIDSWRQIITIGGITNNVLIVDG</sequence>
<dbReference type="Gene3D" id="2.60.40.10">
    <property type="entry name" value="Immunoglobulins"/>
    <property type="match status" value="1"/>
</dbReference>
<dbReference type="AlphaFoldDB" id="A0AAQ3KFK3"/>
<keyword evidence="1" id="KW-0175">Coiled coil</keyword>
<dbReference type="InterPro" id="IPR032640">
    <property type="entry name" value="AMPK1_CBM"/>
</dbReference>
<feature type="coiled-coil region" evidence="1">
    <location>
        <begin position="237"/>
        <end position="264"/>
    </location>
</feature>
<feature type="domain" description="AMP-activated protein kinase glycogen-binding" evidence="2">
    <location>
        <begin position="296"/>
        <end position="384"/>
    </location>
</feature>
<dbReference type="CDD" id="cd02859">
    <property type="entry name" value="E_set_AMPKbeta_like_N"/>
    <property type="match status" value="1"/>
</dbReference>
<name>A0AAQ3KFK3_9LILI</name>
<dbReference type="InterPro" id="IPR014756">
    <property type="entry name" value="Ig_E-set"/>
</dbReference>
<dbReference type="EMBL" id="CP136894">
    <property type="protein sequence ID" value="WOL07399.1"/>
    <property type="molecule type" value="Genomic_DNA"/>
</dbReference>
<dbReference type="InterPro" id="IPR013783">
    <property type="entry name" value="Ig-like_fold"/>
</dbReference>
<protein>
    <recommendedName>
        <fullName evidence="2">AMP-activated protein kinase glycogen-binding domain-containing protein</fullName>
    </recommendedName>
</protein>
<keyword evidence="4" id="KW-1185">Reference proteome</keyword>
<evidence type="ECO:0000313" key="3">
    <source>
        <dbReference type="EMBL" id="WOL07399.1"/>
    </source>
</evidence>
<gene>
    <name evidence="3" type="ORF">Cni_G16140</name>
</gene>
<evidence type="ECO:0000313" key="4">
    <source>
        <dbReference type="Proteomes" id="UP001327560"/>
    </source>
</evidence>